<dbReference type="GO" id="GO:0005829">
    <property type="term" value="C:cytosol"/>
    <property type="evidence" value="ECO:0007669"/>
    <property type="project" value="TreeGrafter"/>
</dbReference>
<dbReference type="EMBL" id="RAXU01000004">
    <property type="protein sequence ID" value="RKG35213.1"/>
    <property type="molecule type" value="Genomic_DNA"/>
</dbReference>
<dbReference type="Proteomes" id="UP000269001">
    <property type="component" value="Unassembled WGS sequence"/>
</dbReference>
<dbReference type="PROSITE" id="PS50931">
    <property type="entry name" value="HTH_LYSR"/>
    <property type="match status" value="1"/>
</dbReference>
<evidence type="ECO:0000256" key="3">
    <source>
        <dbReference type="ARBA" id="ARBA00023125"/>
    </source>
</evidence>
<feature type="domain" description="HTH lysR-type" evidence="5">
    <location>
        <begin position="10"/>
        <end position="61"/>
    </location>
</feature>
<dbReference type="InterPro" id="IPR005119">
    <property type="entry name" value="LysR_subst-bd"/>
</dbReference>
<protein>
    <submittedName>
        <fullName evidence="6">LysR family transcriptional regulator</fullName>
    </submittedName>
</protein>
<comment type="caution">
    <text evidence="6">The sequence shown here is derived from an EMBL/GenBank/DDBJ whole genome shotgun (WGS) entry which is preliminary data.</text>
</comment>
<comment type="similarity">
    <text evidence="1">Belongs to the LysR transcriptional regulatory family.</text>
</comment>
<keyword evidence="7" id="KW-1185">Reference proteome</keyword>
<dbReference type="InterPro" id="IPR050950">
    <property type="entry name" value="HTH-type_LysR_regulators"/>
</dbReference>
<dbReference type="Gene3D" id="3.40.190.290">
    <property type="match status" value="1"/>
</dbReference>
<dbReference type="RefSeq" id="WP_120369492.1">
    <property type="nucleotide sequence ID" value="NZ_RAXU01000004.1"/>
</dbReference>
<dbReference type="SUPFAM" id="SSF53850">
    <property type="entry name" value="Periplasmic binding protein-like II"/>
    <property type="match status" value="1"/>
</dbReference>
<sequence>MDVPFSRFAEYFLVVAETENLHKAAEQLFISVSAVHRQITLAEEQLGIALFERLPNGLKLTLAGELLYSDLLRWKKEFNQTRIRFDEIQGLKRGSVELGLISALSEGFVIDTLADLQQQYPWITFNIHTHESKVIIQKIINTEIDFGLILDPLIHAQLEVLSFIEIPIGFVMSPKHELATHAKLTLADTFESRHIIADAPLIIHERVIAMYKKQHIVPIHQTLTNDIRLMISMLKRNMGVAILSYLDVYTAVENKELVFIPIYEKAIQPLTLALCAGQRRQLSRISQILIQQLSRNMEQLKISPHDKK</sequence>
<name>A0A3A8F3C0_9GAMM</name>
<dbReference type="PANTHER" id="PTHR30419:SF8">
    <property type="entry name" value="NITROGEN ASSIMILATION TRANSCRIPTIONAL ACTIVATOR-RELATED"/>
    <property type="match status" value="1"/>
</dbReference>
<evidence type="ECO:0000259" key="5">
    <source>
        <dbReference type="PROSITE" id="PS50931"/>
    </source>
</evidence>
<keyword evidence="2" id="KW-0805">Transcription regulation</keyword>
<dbReference type="Pfam" id="PF03466">
    <property type="entry name" value="LysR_substrate"/>
    <property type="match status" value="1"/>
</dbReference>
<evidence type="ECO:0000256" key="4">
    <source>
        <dbReference type="ARBA" id="ARBA00023163"/>
    </source>
</evidence>
<dbReference type="SUPFAM" id="SSF46785">
    <property type="entry name" value="Winged helix' DNA-binding domain"/>
    <property type="match status" value="1"/>
</dbReference>
<evidence type="ECO:0000313" key="6">
    <source>
        <dbReference type="EMBL" id="RKG35213.1"/>
    </source>
</evidence>
<keyword evidence="3" id="KW-0238">DNA-binding</keyword>
<dbReference type="InterPro" id="IPR036388">
    <property type="entry name" value="WH-like_DNA-bd_sf"/>
</dbReference>
<dbReference type="PANTHER" id="PTHR30419">
    <property type="entry name" value="HTH-TYPE TRANSCRIPTIONAL REGULATOR YBHD"/>
    <property type="match status" value="1"/>
</dbReference>
<dbReference type="CDD" id="cd05466">
    <property type="entry name" value="PBP2_LTTR_substrate"/>
    <property type="match status" value="1"/>
</dbReference>
<reference evidence="6 7" key="1">
    <citation type="submission" date="2018-09" db="EMBL/GenBank/DDBJ databases">
        <title>The draft genome of Acinetobacter spp. strains.</title>
        <authorList>
            <person name="Qin J."/>
            <person name="Feng Y."/>
            <person name="Zong Z."/>
        </authorList>
    </citation>
    <scope>NUCLEOTIDE SEQUENCE [LARGE SCALE GENOMIC DNA]</scope>
    <source>
        <strain evidence="6 7">WCHAc060096</strain>
    </source>
</reference>
<evidence type="ECO:0000256" key="2">
    <source>
        <dbReference type="ARBA" id="ARBA00023015"/>
    </source>
</evidence>
<evidence type="ECO:0000256" key="1">
    <source>
        <dbReference type="ARBA" id="ARBA00009437"/>
    </source>
</evidence>
<proteinExistence type="inferred from homology"/>
<gene>
    <name evidence="6" type="ORF">D7V21_04745</name>
</gene>
<accession>A0A3A8F3C0</accession>
<dbReference type="Gene3D" id="1.10.10.10">
    <property type="entry name" value="Winged helix-like DNA-binding domain superfamily/Winged helix DNA-binding domain"/>
    <property type="match status" value="1"/>
</dbReference>
<evidence type="ECO:0000313" key="7">
    <source>
        <dbReference type="Proteomes" id="UP000269001"/>
    </source>
</evidence>
<dbReference type="InterPro" id="IPR036390">
    <property type="entry name" value="WH_DNA-bd_sf"/>
</dbReference>
<dbReference type="GO" id="GO:0003677">
    <property type="term" value="F:DNA binding"/>
    <property type="evidence" value="ECO:0007669"/>
    <property type="project" value="UniProtKB-KW"/>
</dbReference>
<dbReference type="AlphaFoldDB" id="A0A3A8F3C0"/>
<dbReference type="GO" id="GO:0003700">
    <property type="term" value="F:DNA-binding transcription factor activity"/>
    <property type="evidence" value="ECO:0007669"/>
    <property type="project" value="InterPro"/>
</dbReference>
<keyword evidence="4" id="KW-0804">Transcription</keyword>
<dbReference type="Pfam" id="PF00126">
    <property type="entry name" value="HTH_1"/>
    <property type="match status" value="1"/>
</dbReference>
<organism evidence="6 7">
    <name type="scientific">Acinetobacter guerrae</name>
    <dbReference type="NCBI Taxonomy" id="1843371"/>
    <lineage>
        <taxon>Bacteria</taxon>
        <taxon>Pseudomonadati</taxon>
        <taxon>Pseudomonadota</taxon>
        <taxon>Gammaproteobacteria</taxon>
        <taxon>Moraxellales</taxon>
        <taxon>Moraxellaceae</taxon>
        <taxon>Acinetobacter</taxon>
    </lineage>
</organism>
<dbReference type="InterPro" id="IPR000847">
    <property type="entry name" value="LysR_HTH_N"/>
</dbReference>